<evidence type="ECO:0000313" key="2">
    <source>
        <dbReference type="Proteomes" id="UP001186974"/>
    </source>
</evidence>
<protein>
    <submittedName>
        <fullName evidence="1">Uncharacterized protein</fullName>
    </submittedName>
</protein>
<sequence>MATKVPSKSKRQVNDVQPSTSFDTVRPDKRRRSRSPVTELDADDIYKNLSQLNNALRAGLKVKVTAQPTILLDRIPPARDLLEEPIQPERAFTLQDAAVKDNHWTFTYHDGKRKHHCTSPYLTAKTSATTEEAHKFGEYVCQLLNRLPIRIEIPPLDTARDRPFTEHVESAAIPLVFPSLQWKDHLPENVNTAPSIKMANFEGNSRLTTTVSCFAPDATKKGGVTVRICPDKVNMSDHIPVPSIPTAELTFLNLDPPPTLTEDNIPRFQKSASIIRYVQWALHGAIGTQRELEATRDRLPTPFATDPQSIQHQYGICEAQHLFSIWYRCEHS</sequence>
<reference evidence="1" key="1">
    <citation type="submission" date="2024-09" db="EMBL/GenBank/DDBJ databases">
        <title>Black Yeasts Isolated from many extreme environments.</title>
        <authorList>
            <person name="Coleine C."/>
            <person name="Stajich J.E."/>
            <person name="Selbmann L."/>
        </authorList>
    </citation>
    <scope>NUCLEOTIDE SEQUENCE</scope>
    <source>
        <strain evidence="1">CCFEE 5737</strain>
    </source>
</reference>
<organism evidence="1 2">
    <name type="scientific">Coniosporium uncinatum</name>
    <dbReference type="NCBI Taxonomy" id="93489"/>
    <lineage>
        <taxon>Eukaryota</taxon>
        <taxon>Fungi</taxon>
        <taxon>Dikarya</taxon>
        <taxon>Ascomycota</taxon>
        <taxon>Pezizomycotina</taxon>
        <taxon>Dothideomycetes</taxon>
        <taxon>Dothideomycetes incertae sedis</taxon>
        <taxon>Coniosporium</taxon>
    </lineage>
</organism>
<dbReference type="Proteomes" id="UP001186974">
    <property type="component" value="Unassembled WGS sequence"/>
</dbReference>
<proteinExistence type="predicted"/>
<accession>A0ACC3D2Y1</accession>
<dbReference type="EMBL" id="JAWDJW010008091">
    <property type="protein sequence ID" value="KAK3061069.1"/>
    <property type="molecule type" value="Genomic_DNA"/>
</dbReference>
<comment type="caution">
    <text evidence="1">The sequence shown here is derived from an EMBL/GenBank/DDBJ whole genome shotgun (WGS) entry which is preliminary data.</text>
</comment>
<keyword evidence="2" id="KW-1185">Reference proteome</keyword>
<gene>
    <name evidence="1" type="ORF">LTS18_007093</name>
</gene>
<evidence type="ECO:0000313" key="1">
    <source>
        <dbReference type="EMBL" id="KAK3061069.1"/>
    </source>
</evidence>
<name>A0ACC3D2Y1_9PEZI</name>